<dbReference type="KEGG" id="bhc:JFL75_09710"/>
<evidence type="ECO:0000256" key="1">
    <source>
        <dbReference type="ARBA" id="ARBA00004141"/>
    </source>
</evidence>
<evidence type="ECO:0000313" key="7">
    <source>
        <dbReference type="EMBL" id="QQO11165.1"/>
    </source>
</evidence>
<evidence type="ECO:0000256" key="4">
    <source>
        <dbReference type="ARBA" id="ARBA00022989"/>
    </source>
</evidence>
<proteinExistence type="inferred from homology"/>
<comment type="similarity">
    <text evidence="2">Belongs to the GRP transporter (TC 2.A.7.5) family.</text>
</comment>
<evidence type="ECO:0000313" key="8">
    <source>
        <dbReference type="Proteomes" id="UP000595917"/>
    </source>
</evidence>
<feature type="transmembrane region" description="Helical" evidence="6">
    <location>
        <begin position="314"/>
        <end position="334"/>
    </location>
</feature>
<dbReference type="GO" id="GO:0015144">
    <property type="term" value="F:carbohydrate transmembrane transporter activity"/>
    <property type="evidence" value="ECO:0007669"/>
    <property type="project" value="InterPro"/>
</dbReference>
<dbReference type="PANTHER" id="PTHR16119">
    <property type="entry name" value="TRANSMEMBRANE PROTEIN 144"/>
    <property type="match status" value="1"/>
</dbReference>
<dbReference type="EMBL" id="CP067089">
    <property type="protein sequence ID" value="QQO11165.1"/>
    <property type="molecule type" value="Genomic_DNA"/>
</dbReference>
<sequence length="335" mass="36813">MNFAPLVPQPAAIFMALLAASMWGSWFISLKHLGEYPLDAFYMTLFTTSLIFVWSVGLIIDRSGIFANIRELWLINPSKILIVLLGGVMYVIGMSIQLKVMTLIGLTLSQPMQASINFVVGTAITTGIGGRPEGLSMGRVGLSVFFLLAAVFFVFFAERCKSASQREKNIDTGLSKDKSVMKKAVMLIALGSLFSPGYTLALSYGLKTITQPVGMAVLPFMCMLCTGAFIGALLTSGIRLTRRRQWHLIWKAPFKIHKFGIISGLFHYGGNIIHTFATGALSSAVSWPLGLTSGVWTQLWGIKYGEFKGAPKRAYVFQFCSFACYILGAFFIVFR</sequence>
<dbReference type="RefSeq" id="WP_215628474.1">
    <property type="nucleotide sequence ID" value="NZ_CP067089.2"/>
</dbReference>
<feature type="transmembrane region" description="Helical" evidence="6">
    <location>
        <begin position="184"/>
        <end position="204"/>
    </location>
</feature>
<feature type="transmembrane region" description="Helical" evidence="6">
    <location>
        <begin position="80"/>
        <end position="98"/>
    </location>
</feature>
<feature type="transmembrane region" description="Helical" evidence="6">
    <location>
        <begin position="216"/>
        <end position="238"/>
    </location>
</feature>
<feature type="transmembrane region" description="Helical" evidence="6">
    <location>
        <begin position="40"/>
        <end position="60"/>
    </location>
</feature>
<evidence type="ECO:0000256" key="5">
    <source>
        <dbReference type="ARBA" id="ARBA00023136"/>
    </source>
</evidence>
<keyword evidence="5 6" id="KW-0472">Membrane</keyword>
<feature type="transmembrane region" description="Helical" evidence="6">
    <location>
        <begin position="140"/>
        <end position="157"/>
    </location>
</feature>
<feature type="transmembrane region" description="Helical" evidence="6">
    <location>
        <begin position="12"/>
        <end position="28"/>
    </location>
</feature>
<protein>
    <submittedName>
        <fullName evidence="7">Uncharacterized protein</fullName>
    </submittedName>
</protein>
<evidence type="ECO:0000256" key="3">
    <source>
        <dbReference type="ARBA" id="ARBA00022692"/>
    </source>
</evidence>
<evidence type="ECO:0000256" key="6">
    <source>
        <dbReference type="SAM" id="Phobius"/>
    </source>
</evidence>
<dbReference type="GO" id="GO:0016020">
    <property type="term" value="C:membrane"/>
    <property type="evidence" value="ECO:0007669"/>
    <property type="project" value="UniProtKB-SubCell"/>
</dbReference>
<evidence type="ECO:0000256" key="2">
    <source>
        <dbReference type="ARBA" id="ARBA00006117"/>
    </source>
</evidence>
<name>A0A7T8BCI3_9SPIR</name>
<keyword evidence="3 6" id="KW-0812">Transmembrane</keyword>
<dbReference type="PANTHER" id="PTHR16119:SF17">
    <property type="entry name" value="TRANSMEMBRANE PROTEIN 144"/>
    <property type="match status" value="1"/>
</dbReference>
<feature type="transmembrane region" description="Helical" evidence="6">
    <location>
        <begin position="259"/>
        <end position="278"/>
    </location>
</feature>
<accession>A0A7T8BCI3</accession>
<dbReference type="Proteomes" id="UP000595917">
    <property type="component" value="Chromosome"/>
</dbReference>
<comment type="subcellular location">
    <subcellularLocation>
        <location evidence="1">Membrane</location>
        <topology evidence="1">Multi-pass membrane protein</topology>
    </subcellularLocation>
</comment>
<dbReference type="AlphaFoldDB" id="A0A7T8BCI3"/>
<organism evidence="7 8">
    <name type="scientific">Breznakiella homolactica</name>
    <dbReference type="NCBI Taxonomy" id="2798577"/>
    <lineage>
        <taxon>Bacteria</taxon>
        <taxon>Pseudomonadati</taxon>
        <taxon>Spirochaetota</taxon>
        <taxon>Spirochaetia</taxon>
        <taxon>Spirochaetales</taxon>
        <taxon>Breznakiellaceae</taxon>
        <taxon>Breznakiella</taxon>
    </lineage>
</organism>
<keyword evidence="4 6" id="KW-1133">Transmembrane helix</keyword>
<reference evidence="7" key="1">
    <citation type="submission" date="2021-01" db="EMBL/GenBank/DDBJ databases">
        <title>Description of Breznakiella homolactica.</title>
        <authorList>
            <person name="Song Y."/>
            <person name="Brune A."/>
        </authorList>
    </citation>
    <scope>NUCLEOTIDE SEQUENCE</scope>
    <source>
        <strain evidence="7">RmG30</strain>
    </source>
</reference>
<gene>
    <name evidence="7" type="ORF">JFL75_09710</name>
</gene>
<keyword evidence="8" id="KW-1185">Reference proteome</keyword>
<dbReference type="InterPro" id="IPR010651">
    <property type="entry name" value="Sugar_transport"/>
</dbReference>